<dbReference type="InterPro" id="IPR013320">
    <property type="entry name" value="ConA-like_dom_sf"/>
</dbReference>
<evidence type="ECO:0000313" key="5">
    <source>
        <dbReference type="EMBL" id="MFC4107025.1"/>
    </source>
</evidence>
<feature type="domain" description="LamG-like jellyroll fold" evidence="4">
    <location>
        <begin position="751"/>
        <end position="897"/>
    </location>
</feature>
<evidence type="ECO:0000313" key="6">
    <source>
        <dbReference type="Proteomes" id="UP001595868"/>
    </source>
</evidence>
<keyword evidence="1" id="KW-0732">Signal</keyword>
<sequence>MLLITTGAAWVEPAVPARAAPAAPARPATAPDERSAVAAAKRSGEQVEVLSARTELTQVFAKPTGGLVAESAVEPQRVRQADGSWADIDLSLRRGGDGLLRPVASTADVRFSTGGSEALVTLTRGSSSFSLTWPTPLPAPSVSGDSATYPEVKPGVDLVVRATVRGFSHVLVIKTAAAAGDPSLREIKLRLGGDADVQRLPDGSLRAVVQGREIATAEPALMWDSASAAPAEMRSSVTGSGDGARTAPVTTEVSDSELLLKPDQAMLTDGRARFPIFIDPAWSTGKSRWAYSNNANKTNDDLSNARVGRNPVDGVLYRSYFDFPLSALKGKYIYKAYVQMVLDHSHSCEDTITHLFHTNGITSTPRSKWAPALNKWIGQAYSHGNEDDGCGAKDPDMTVNFTNDGVRELIQTHAKNQWTNVTLGFCACGDIHGVNESDQKRWKRYFPNKAKLIVDFDSYPGAPINPQVGGVACTPGLRLTVGTKTPTLSAIFPDADTTQALRTEYELLQVPASGTYNDSTPRMTPPAGTSVPAGGRSTTAALPALAEAFPPVVYAFRARSTDPAPYNQGSLPSQWCEFTVDTHVPNVTAALSGPTPVPGQVAPVTITTTDTTVTKFRYGWSSPPTTEVDPEPPTSAWKRSASVSPTVPKYGRNVLYVAAVDGAGNVGYGSIEFVANRPSPAVARWGLDSYPGVTQAQALADSQPALGGDTPLTAGNVSWANDIHIVGGSTVSLNGTSSYLQAPTPVVDTTKSYGVSAWVRLSALPTQNMAIATQSGTCIYGFYFGATVSAGAARWNVTTRQTDCGGSASYTSLAAPNPITSADVGRWQHVAVSYDEAARTLTLFVDGRPVASTPWATAWSATNPFQVGRLLVGTTANNYFAGALSDVQVFDRALVDQDFTGQLASDPSSGGVDEPGFLTPVKVGNWNFQGALSCYQPTTDPELCSVLNAGKFPQRLAMTPGSVIGHGYQGNGLLLDRQGVDDPSQATTEYAKSQKNVGTDSMPLWQDARVVRTDQSFSVSAWVNPSELNMMTAVSQMGAKQSAFYLCERRFDVNGTMEHRWTFDVFGSDNDDLQGKTVRATMQSRVMTEDDLATWTHLVGVFDRSRREVRLYINGALEQTTTFGSGAFTNGFDSTGPLTVGAGRFTFPGQSTNLVDLWQGGIDEVNLFQGALSDADVKLLFDSQSLDTAE</sequence>
<keyword evidence="2" id="KW-1015">Disulfide bond</keyword>
<protein>
    <submittedName>
        <fullName evidence="5">LamG domain-containing protein</fullName>
    </submittedName>
</protein>
<evidence type="ECO:0000256" key="1">
    <source>
        <dbReference type="ARBA" id="ARBA00022729"/>
    </source>
</evidence>
<feature type="region of interest" description="Disordered" evidence="3">
    <location>
        <begin position="618"/>
        <end position="641"/>
    </location>
</feature>
<accession>A0ABV8KLM2</accession>
<dbReference type="InterPro" id="IPR042837">
    <property type="entry name" value="PTX3"/>
</dbReference>
<proteinExistence type="predicted"/>
<feature type="compositionally biased region" description="Polar residues" evidence="3">
    <location>
        <begin position="513"/>
        <end position="522"/>
    </location>
</feature>
<dbReference type="EMBL" id="JBHSBN010000008">
    <property type="protein sequence ID" value="MFC4107025.1"/>
    <property type="molecule type" value="Genomic_DNA"/>
</dbReference>
<dbReference type="Pfam" id="PF13385">
    <property type="entry name" value="Laminin_G_3"/>
    <property type="match status" value="2"/>
</dbReference>
<feature type="region of interest" description="Disordered" evidence="3">
    <location>
        <begin position="513"/>
        <end position="535"/>
    </location>
</feature>
<name>A0ABV8KLM2_9ACTN</name>
<feature type="domain" description="LamG-like jellyroll fold" evidence="4">
    <location>
        <begin position="1015"/>
        <end position="1175"/>
    </location>
</feature>
<reference evidence="6" key="1">
    <citation type="journal article" date="2019" name="Int. J. Syst. Evol. Microbiol.">
        <title>The Global Catalogue of Microorganisms (GCM) 10K type strain sequencing project: providing services to taxonomists for standard genome sequencing and annotation.</title>
        <authorList>
            <consortium name="The Broad Institute Genomics Platform"/>
            <consortium name="The Broad Institute Genome Sequencing Center for Infectious Disease"/>
            <person name="Wu L."/>
            <person name="Ma J."/>
        </authorList>
    </citation>
    <scope>NUCLEOTIDE SEQUENCE [LARGE SCALE GENOMIC DNA]</scope>
    <source>
        <strain evidence="6">2902at01</strain>
    </source>
</reference>
<dbReference type="PANTHER" id="PTHR46943:SF1">
    <property type="entry name" value="PENTRAXIN-RELATED PROTEIN PTX3"/>
    <property type="match status" value="1"/>
</dbReference>
<evidence type="ECO:0000256" key="2">
    <source>
        <dbReference type="ARBA" id="ARBA00023157"/>
    </source>
</evidence>
<dbReference type="SMART" id="SM00560">
    <property type="entry name" value="LamGL"/>
    <property type="match status" value="2"/>
</dbReference>
<organism evidence="5 6">
    <name type="scientific">Micromonospora zhanjiangensis</name>
    <dbReference type="NCBI Taxonomy" id="1522057"/>
    <lineage>
        <taxon>Bacteria</taxon>
        <taxon>Bacillati</taxon>
        <taxon>Actinomycetota</taxon>
        <taxon>Actinomycetes</taxon>
        <taxon>Micromonosporales</taxon>
        <taxon>Micromonosporaceae</taxon>
        <taxon>Micromonospora</taxon>
    </lineage>
</organism>
<comment type="caution">
    <text evidence="5">The sequence shown here is derived from an EMBL/GenBank/DDBJ whole genome shotgun (WGS) entry which is preliminary data.</text>
</comment>
<evidence type="ECO:0000256" key="3">
    <source>
        <dbReference type="SAM" id="MobiDB-lite"/>
    </source>
</evidence>
<dbReference type="PANTHER" id="PTHR46943">
    <property type="entry name" value="PENTRAXIN-RELATED PROTEIN PTX3"/>
    <property type="match status" value="1"/>
</dbReference>
<dbReference type="SUPFAM" id="SSF49899">
    <property type="entry name" value="Concanavalin A-like lectins/glucanases"/>
    <property type="match status" value="2"/>
</dbReference>
<keyword evidence="6" id="KW-1185">Reference proteome</keyword>
<dbReference type="Gene3D" id="2.60.120.200">
    <property type="match status" value="2"/>
</dbReference>
<gene>
    <name evidence="5" type="ORF">ACFOX0_13955</name>
</gene>
<dbReference type="RefSeq" id="WP_377545912.1">
    <property type="nucleotide sequence ID" value="NZ_JBHSBN010000008.1"/>
</dbReference>
<evidence type="ECO:0000259" key="4">
    <source>
        <dbReference type="SMART" id="SM00560"/>
    </source>
</evidence>
<dbReference type="InterPro" id="IPR006558">
    <property type="entry name" value="LamG-like"/>
</dbReference>
<dbReference type="Proteomes" id="UP001595868">
    <property type="component" value="Unassembled WGS sequence"/>
</dbReference>